<evidence type="ECO:0000313" key="2">
    <source>
        <dbReference type="Proteomes" id="UP000704712"/>
    </source>
</evidence>
<comment type="caution">
    <text evidence="1">The sequence shown here is derived from an EMBL/GenBank/DDBJ whole genome shotgun (WGS) entry which is preliminary data.</text>
</comment>
<accession>A0A8S9UAJ2</accession>
<dbReference type="PANTHER" id="PTHR31827">
    <property type="entry name" value="EMB|CAB89363.1"/>
    <property type="match status" value="1"/>
</dbReference>
<organism evidence="1 2">
    <name type="scientific">Phytophthora infestans</name>
    <name type="common">Potato late blight agent</name>
    <name type="synonym">Botrytis infestans</name>
    <dbReference type="NCBI Taxonomy" id="4787"/>
    <lineage>
        <taxon>Eukaryota</taxon>
        <taxon>Sar</taxon>
        <taxon>Stramenopiles</taxon>
        <taxon>Oomycota</taxon>
        <taxon>Peronosporomycetes</taxon>
        <taxon>Peronosporales</taxon>
        <taxon>Peronosporaceae</taxon>
        <taxon>Phytophthora</taxon>
    </lineage>
</organism>
<dbReference type="AlphaFoldDB" id="A0A8S9UAJ2"/>
<feature type="non-terminal residue" evidence="1">
    <location>
        <position position="215"/>
    </location>
</feature>
<protein>
    <submittedName>
        <fullName evidence="1">Uncharacterized protein</fullName>
    </submittedName>
</protein>
<reference evidence="1" key="1">
    <citation type="submission" date="2020-03" db="EMBL/GenBank/DDBJ databases">
        <title>Hybrid Assembly of Korean Phytophthora infestans isolates.</title>
        <authorList>
            <person name="Prokchorchik M."/>
            <person name="Lee Y."/>
            <person name="Seo J."/>
            <person name="Cho J.-H."/>
            <person name="Park Y.-E."/>
            <person name="Jang D.-C."/>
            <person name="Im J.-S."/>
            <person name="Choi J.-G."/>
            <person name="Park H.-J."/>
            <person name="Lee G.-B."/>
            <person name="Lee Y.-G."/>
            <person name="Hong S.-Y."/>
            <person name="Cho K."/>
            <person name="Sohn K.H."/>
        </authorList>
    </citation>
    <scope>NUCLEOTIDE SEQUENCE</scope>
    <source>
        <strain evidence="1">KR_2_A2</strain>
    </source>
</reference>
<name>A0A8S9UAJ2_PHYIN</name>
<sequence length="215" mass="23846">TNPTDPSSRLPNQERLHDAATRNGIHRYGVERVQVVGPPHRLRTVARDGICDDRLARGEGSGRQESLAWSMAFKYPTSMLASLPTSEKPGPKQYHRRRCEVEGCTKFARFNNCCSGHGGRRLCVEAGCEHVALFGHKCSAHGGVEFCIVEGCRRAVQSRGCCKTHGGRVRCQHPDCTKGNFSMSVTRWWFALCCARLQTIGPASWILRTSLNVCC</sequence>
<dbReference type="Proteomes" id="UP000704712">
    <property type="component" value="Unassembled WGS sequence"/>
</dbReference>
<evidence type="ECO:0000313" key="1">
    <source>
        <dbReference type="EMBL" id="KAF4136547.1"/>
    </source>
</evidence>
<dbReference type="EMBL" id="JAACNO010001931">
    <property type="protein sequence ID" value="KAF4136547.1"/>
    <property type="molecule type" value="Genomic_DNA"/>
</dbReference>
<proteinExistence type="predicted"/>
<gene>
    <name evidence="1" type="ORF">GN958_ATG14222</name>
</gene>
<dbReference type="PANTHER" id="PTHR31827:SF1">
    <property type="entry name" value="EMB|CAB89363.1"/>
    <property type="match status" value="1"/>
</dbReference>